<evidence type="ECO:0000256" key="1">
    <source>
        <dbReference type="ARBA" id="ARBA00005781"/>
    </source>
</evidence>
<name>A0A3S5X3U7_9CHLO</name>
<dbReference type="NCBIfam" id="TIGR01024">
    <property type="entry name" value="rplS_bact"/>
    <property type="match status" value="1"/>
</dbReference>
<dbReference type="GO" id="GO:0003735">
    <property type="term" value="F:structural constituent of ribosome"/>
    <property type="evidence" value="ECO:0007669"/>
    <property type="project" value="InterPro"/>
</dbReference>
<keyword evidence="4" id="KW-0934">Plastid</keyword>
<dbReference type="GO" id="GO:0022625">
    <property type="term" value="C:cytosolic large ribosomal subunit"/>
    <property type="evidence" value="ECO:0007669"/>
    <property type="project" value="TreeGrafter"/>
</dbReference>
<dbReference type="InterPro" id="IPR001857">
    <property type="entry name" value="Ribosomal_bL19"/>
</dbReference>
<dbReference type="Pfam" id="PF01245">
    <property type="entry name" value="Ribosomal_L19"/>
    <property type="match status" value="1"/>
</dbReference>
<evidence type="ECO:0000313" key="4">
    <source>
        <dbReference type="EMBL" id="AYC64232.1"/>
    </source>
</evidence>
<dbReference type="InterPro" id="IPR008991">
    <property type="entry name" value="Translation_prot_SH3-like_sf"/>
</dbReference>
<dbReference type="InterPro" id="IPR038657">
    <property type="entry name" value="Ribosomal_bL19_sf"/>
</dbReference>
<reference evidence="4" key="1">
    <citation type="submission" date="2018-07" db="EMBL/GenBank/DDBJ databases">
        <authorList>
            <person name="Cremen M.C."/>
            <person name="Leliaert F."/>
            <person name="West J."/>
            <person name="Lam D.W."/>
            <person name="Shimada S."/>
            <person name="Lopez-Bautista J.M."/>
            <person name="Verbruggen H."/>
        </authorList>
    </citation>
    <scope>NUCLEOTIDE SEQUENCE</scope>
</reference>
<gene>
    <name evidence="4" type="primary">rpl19</name>
</gene>
<sequence length="116" mass="13477">MNVVEAFENRYPIAISPPIQVGDWVKLGIRIREGEKTRIQPFEGLVIAKKGCANEKRIQVRKVFQNIGIERTFPLRAPCVATIQILKSNQPKRAKLYYLRTRTGRSAMRLRRRRNS</sequence>
<comment type="similarity">
    <text evidence="1">Belongs to the bacterial ribosomal protein bL19 family.</text>
</comment>
<reference evidence="4" key="2">
    <citation type="journal article" date="2019" name="Mol. Phylogenet. Evol.">
        <title>Reassessment of the classification of bryopsidales (chlorophyta) based on chloroplast phylogenomic analyses.</title>
        <authorList>
            <person name="Cremen M.C."/>
            <person name="Leliaert F."/>
            <person name="West J."/>
            <person name="Lam D.W."/>
            <person name="Shimada S."/>
            <person name="Lopez-Bautista J.M."/>
            <person name="Verbruggen H."/>
        </authorList>
    </citation>
    <scope>NUCLEOTIDE SEQUENCE</scope>
</reference>
<dbReference type="PANTHER" id="PTHR15680">
    <property type="entry name" value="RIBOSOMAL PROTEIN L19"/>
    <property type="match status" value="1"/>
</dbReference>
<geneLocation type="chloroplast" evidence="4"/>
<evidence type="ECO:0000256" key="2">
    <source>
        <dbReference type="ARBA" id="ARBA00022980"/>
    </source>
</evidence>
<proteinExistence type="inferred from homology"/>
<dbReference type="GO" id="GO:0006412">
    <property type="term" value="P:translation"/>
    <property type="evidence" value="ECO:0007669"/>
    <property type="project" value="InterPro"/>
</dbReference>
<dbReference type="PRINTS" id="PR00061">
    <property type="entry name" value="RIBOSOMALL19"/>
</dbReference>
<dbReference type="PANTHER" id="PTHR15680:SF9">
    <property type="entry name" value="LARGE RIBOSOMAL SUBUNIT PROTEIN BL19M"/>
    <property type="match status" value="1"/>
</dbReference>
<dbReference type="PIRSF" id="PIRSF002191">
    <property type="entry name" value="Ribosomal_L19"/>
    <property type="match status" value="1"/>
</dbReference>
<accession>A0A3S5X3U7</accession>
<dbReference type="AlphaFoldDB" id="A0A3S5X3U7"/>
<evidence type="ECO:0000256" key="3">
    <source>
        <dbReference type="ARBA" id="ARBA00023274"/>
    </source>
</evidence>
<dbReference type="Gene3D" id="2.30.30.790">
    <property type="match status" value="1"/>
</dbReference>
<keyword evidence="3" id="KW-0687">Ribonucleoprotein</keyword>
<dbReference type="EMBL" id="MH591091">
    <property type="protein sequence ID" value="AYC64232.1"/>
    <property type="molecule type" value="Genomic_DNA"/>
</dbReference>
<keyword evidence="4" id="KW-0150">Chloroplast</keyword>
<organism evidence="4">
    <name type="scientific">Pseudobryopsis hainanensis</name>
    <dbReference type="NCBI Taxonomy" id="2320808"/>
    <lineage>
        <taxon>Eukaryota</taxon>
        <taxon>Viridiplantae</taxon>
        <taxon>Chlorophyta</taxon>
        <taxon>core chlorophytes</taxon>
        <taxon>Ulvophyceae</taxon>
        <taxon>TCBD clade</taxon>
        <taxon>Bryopsidales</taxon>
        <taxon>Bryopsidineae</taxon>
        <taxon>Pseudobryopsidaceae</taxon>
        <taxon>Pseudobryopsis</taxon>
    </lineage>
</organism>
<protein>
    <submittedName>
        <fullName evidence="4">Ribosomal protein L19</fullName>
    </submittedName>
</protein>
<dbReference type="SUPFAM" id="SSF50104">
    <property type="entry name" value="Translation proteins SH3-like domain"/>
    <property type="match status" value="1"/>
</dbReference>
<keyword evidence="2 4" id="KW-0689">Ribosomal protein</keyword>